<dbReference type="EMBL" id="JARK01001583">
    <property type="protein sequence ID" value="EYB88431.1"/>
    <property type="molecule type" value="Genomic_DNA"/>
</dbReference>
<evidence type="ECO:0000313" key="1">
    <source>
        <dbReference type="EMBL" id="EYB88431.1"/>
    </source>
</evidence>
<evidence type="ECO:0000313" key="2">
    <source>
        <dbReference type="Proteomes" id="UP000024635"/>
    </source>
</evidence>
<accession>A0A016SDL1</accession>
<keyword evidence="2" id="KW-1185">Reference proteome</keyword>
<sequence length="71" mass="7980">MVLSPWLSSHYSLVVELAENSVKYAAKKGVGQSWRVSWRALCFSGKFGHQNKDTISREANVVISVDTWNLP</sequence>
<gene>
    <name evidence="1" type="primary">Acey_s0247.g58</name>
    <name evidence="1" type="ORF">Y032_0247g58</name>
</gene>
<comment type="caution">
    <text evidence="1">The sequence shown here is derived from an EMBL/GenBank/DDBJ whole genome shotgun (WGS) entry which is preliminary data.</text>
</comment>
<dbReference type="Proteomes" id="UP000024635">
    <property type="component" value="Unassembled WGS sequence"/>
</dbReference>
<reference evidence="2" key="1">
    <citation type="journal article" date="2015" name="Nat. Genet.">
        <title>The genome and transcriptome of the zoonotic hookworm Ancylostoma ceylanicum identify infection-specific gene families.</title>
        <authorList>
            <person name="Schwarz E.M."/>
            <person name="Hu Y."/>
            <person name="Antoshechkin I."/>
            <person name="Miller M.M."/>
            <person name="Sternberg P.W."/>
            <person name="Aroian R.V."/>
        </authorList>
    </citation>
    <scope>NUCLEOTIDE SEQUENCE</scope>
    <source>
        <strain evidence="2">HY135</strain>
    </source>
</reference>
<organism evidence="1 2">
    <name type="scientific">Ancylostoma ceylanicum</name>
    <dbReference type="NCBI Taxonomy" id="53326"/>
    <lineage>
        <taxon>Eukaryota</taxon>
        <taxon>Metazoa</taxon>
        <taxon>Ecdysozoa</taxon>
        <taxon>Nematoda</taxon>
        <taxon>Chromadorea</taxon>
        <taxon>Rhabditida</taxon>
        <taxon>Rhabditina</taxon>
        <taxon>Rhabditomorpha</taxon>
        <taxon>Strongyloidea</taxon>
        <taxon>Ancylostomatidae</taxon>
        <taxon>Ancylostomatinae</taxon>
        <taxon>Ancylostoma</taxon>
    </lineage>
</organism>
<dbReference type="AlphaFoldDB" id="A0A016SDL1"/>
<name>A0A016SDL1_9BILA</name>
<protein>
    <submittedName>
        <fullName evidence="1">Uncharacterized protein</fullName>
    </submittedName>
</protein>
<proteinExistence type="predicted"/>